<dbReference type="EMBL" id="FUXL01000004">
    <property type="protein sequence ID" value="SJZ96068.1"/>
    <property type="molecule type" value="Genomic_DNA"/>
</dbReference>
<gene>
    <name evidence="1" type="ORF">SAMN05428963_104219</name>
</gene>
<evidence type="ECO:0000313" key="1">
    <source>
        <dbReference type="EMBL" id="SJZ96068.1"/>
    </source>
</evidence>
<sequence>MEWCATICHCAAKGCISWSLPEIEVFGPSREKLTLRRINAIILR</sequence>
<accession>A0A1T4PYM4</accession>
<dbReference type="Proteomes" id="UP000190135">
    <property type="component" value="Unassembled WGS sequence"/>
</dbReference>
<protein>
    <submittedName>
        <fullName evidence="1">Uncharacterized protein</fullName>
    </submittedName>
</protein>
<name>A0A1T4PYM4_9HYPH</name>
<dbReference type="AlphaFoldDB" id="A0A1T4PYM4"/>
<dbReference type="STRING" id="1365950.SAMN05428963_104219"/>
<evidence type="ECO:0000313" key="2">
    <source>
        <dbReference type="Proteomes" id="UP000190135"/>
    </source>
</evidence>
<proteinExistence type="predicted"/>
<reference evidence="1 2" key="1">
    <citation type="submission" date="2017-02" db="EMBL/GenBank/DDBJ databases">
        <authorList>
            <person name="Peterson S.W."/>
        </authorList>
    </citation>
    <scope>NUCLEOTIDE SEQUENCE [LARGE SCALE GENOMIC DNA]</scope>
    <source>
        <strain evidence="1 2">USBA 369</strain>
    </source>
</reference>
<keyword evidence="2" id="KW-1185">Reference proteome</keyword>
<organism evidence="1 2">
    <name type="scientific">Consotaella salsifontis</name>
    <dbReference type="NCBI Taxonomy" id="1365950"/>
    <lineage>
        <taxon>Bacteria</taxon>
        <taxon>Pseudomonadati</taxon>
        <taxon>Pseudomonadota</taxon>
        <taxon>Alphaproteobacteria</taxon>
        <taxon>Hyphomicrobiales</taxon>
        <taxon>Aurantimonadaceae</taxon>
        <taxon>Consotaella</taxon>
    </lineage>
</organism>